<proteinExistence type="predicted"/>
<gene>
    <name evidence="2" type="ORF">LZC95_08215</name>
</gene>
<dbReference type="RefSeq" id="WP_394847435.1">
    <property type="nucleotide sequence ID" value="NZ_CP089982.1"/>
</dbReference>
<evidence type="ECO:0000313" key="3">
    <source>
        <dbReference type="Proteomes" id="UP001379533"/>
    </source>
</evidence>
<accession>A0ABZ2KGX4</accession>
<dbReference type="EMBL" id="CP089982">
    <property type="protein sequence ID" value="WXA96820.1"/>
    <property type="molecule type" value="Genomic_DNA"/>
</dbReference>
<dbReference type="Proteomes" id="UP001379533">
    <property type="component" value="Chromosome"/>
</dbReference>
<organism evidence="2 3">
    <name type="scientific">Pendulispora brunnea</name>
    <dbReference type="NCBI Taxonomy" id="2905690"/>
    <lineage>
        <taxon>Bacteria</taxon>
        <taxon>Pseudomonadati</taxon>
        <taxon>Myxococcota</taxon>
        <taxon>Myxococcia</taxon>
        <taxon>Myxococcales</taxon>
        <taxon>Sorangiineae</taxon>
        <taxon>Pendulisporaceae</taxon>
        <taxon>Pendulispora</taxon>
    </lineage>
</organism>
<dbReference type="Pfam" id="PF04965">
    <property type="entry name" value="GPW_gp25"/>
    <property type="match status" value="1"/>
</dbReference>
<name>A0ABZ2KGX4_9BACT</name>
<feature type="domain" description="IraD/Gp25-like" evidence="1">
    <location>
        <begin position="30"/>
        <end position="111"/>
    </location>
</feature>
<evidence type="ECO:0000313" key="2">
    <source>
        <dbReference type="EMBL" id="WXA96820.1"/>
    </source>
</evidence>
<dbReference type="InterPro" id="IPR007048">
    <property type="entry name" value="IraD/Gp25-like"/>
</dbReference>
<keyword evidence="3" id="KW-1185">Reference proteome</keyword>
<dbReference type="SUPFAM" id="SSF160719">
    <property type="entry name" value="gpW/gp25-like"/>
    <property type="match status" value="1"/>
</dbReference>
<evidence type="ECO:0000259" key="1">
    <source>
        <dbReference type="Pfam" id="PF04965"/>
    </source>
</evidence>
<protein>
    <recommendedName>
        <fullName evidence="1">IraD/Gp25-like domain-containing protein</fullName>
    </recommendedName>
</protein>
<reference evidence="2 3" key="1">
    <citation type="submission" date="2021-12" db="EMBL/GenBank/DDBJ databases">
        <title>Discovery of the Pendulisporaceae a myxobacterial family with distinct sporulation behavior and unique specialized metabolism.</title>
        <authorList>
            <person name="Garcia R."/>
            <person name="Popoff A."/>
            <person name="Bader C.D."/>
            <person name="Loehr J."/>
            <person name="Walesch S."/>
            <person name="Walt C."/>
            <person name="Boldt J."/>
            <person name="Bunk B."/>
            <person name="Haeckl F.J.F.P.J."/>
            <person name="Gunesch A.P."/>
            <person name="Birkelbach J."/>
            <person name="Nuebel U."/>
            <person name="Pietschmann T."/>
            <person name="Bach T."/>
            <person name="Mueller R."/>
        </authorList>
    </citation>
    <scope>NUCLEOTIDE SEQUENCE [LARGE SCALE GENOMIC DNA]</scope>
    <source>
        <strain evidence="2 3">MSr12523</strain>
    </source>
</reference>
<sequence length="132" mass="15425">MNPLEELDRDTQHVPSQHVALRMARERFISDLSDFLGTPLGSMPGEPEYGVPDVTRIYESQPEAAKEWCLRVENSLRRFFPYFRNPRVWQSDGDELDLTFYARIEGDLLVNRASVLERFDIAVDARQPWRVL</sequence>